<comment type="caution">
    <text evidence="2">The sequence shown here is derived from an EMBL/GenBank/DDBJ whole genome shotgun (WGS) entry which is preliminary data.</text>
</comment>
<dbReference type="AlphaFoldDB" id="A0A2T0LFI5"/>
<dbReference type="OrthoDB" id="5464839at2"/>
<keyword evidence="3" id="KW-1185">Reference proteome</keyword>
<dbReference type="Pfam" id="PF12867">
    <property type="entry name" value="DinB_2"/>
    <property type="match status" value="1"/>
</dbReference>
<reference evidence="2 3" key="1">
    <citation type="submission" date="2018-03" db="EMBL/GenBank/DDBJ databases">
        <title>Genomic Encyclopedia of Archaeal and Bacterial Type Strains, Phase II (KMG-II): from individual species to whole genera.</title>
        <authorList>
            <person name="Goeker M."/>
        </authorList>
    </citation>
    <scope>NUCLEOTIDE SEQUENCE [LARGE SCALE GENOMIC DNA]</scope>
    <source>
        <strain evidence="2 3">DSM 44946</strain>
    </source>
</reference>
<dbReference type="InterPro" id="IPR024775">
    <property type="entry name" value="DinB-like"/>
</dbReference>
<organism evidence="2 3">
    <name type="scientific">Planifilum fimeticola</name>
    <dbReference type="NCBI Taxonomy" id="201975"/>
    <lineage>
        <taxon>Bacteria</taxon>
        <taxon>Bacillati</taxon>
        <taxon>Bacillota</taxon>
        <taxon>Bacilli</taxon>
        <taxon>Bacillales</taxon>
        <taxon>Thermoactinomycetaceae</taxon>
        <taxon>Planifilum</taxon>
    </lineage>
</organism>
<dbReference type="SUPFAM" id="SSF109854">
    <property type="entry name" value="DinB/YfiT-like putative metalloenzymes"/>
    <property type="match status" value="1"/>
</dbReference>
<gene>
    <name evidence="2" type="ORF">CLV97_10930</name>
</gene>
<protein>
    <submittedName>
        <fullName evidence="2">Putative damage-inducible protein DinB</fullName>
    </submittedName>
</protein>
<proteinExistence type="predicted"/>
<dbReference type="Proteomes" id="UP000237797">
    <property type="component" value="Unassembled WGS sequence"/>
</dbReference>
<evidence type="ECO:0000259" key="1">
    <source>
        <dbReference type="Pfam" id="PF12867"/>
    </source>
</evidence>
<accession>A0A2T0LFI5</accession>
<name>A0A2T0LFI5_9BACL</name>
<sequence length="174" mass="20631">MDANARIRQKVWREVERLSDEEINRKPSPDRWSIAQILEHLYLTELTVARRMKKAADRTDKQISGEKPIRLLLDRSLRVKVPIPDLEPSDDFKTLDSLREKLCRSHRFFAGVLRDLTPDQLRRCSMRHPLFGTMSLEQWVEFVSLHEQRHLEQIRETRERLGLHREPDGDEAGE</sequence>
<dbReference type="EMBL" id="PVNE01000009">
    <property type="protein sequence ID" value="PRX40979.1"/>
    <property type="molecule type" value="Genomic_DNA"/>
</dbReference>
<evidence type="ECO:0000313" key="3">
    <source>
        <dbReference type="Proteomes" id="UP000237797"/>
    </source>
</evidence>
<feature type="domain" description="DinB-like" evidence="1">
    <location>
        <begin position="6"/>
        <end position="154"/>
    </location>
</feature>
<dbReference type="RefSeq" id="WP_106344861.1">
    <property type="nucleotide sequence ID" value="NZ_PVNE01000009.1"/>
</dbReference>
<evidence type="ECO:0000313" key="2">
    <source>
        <dbReference type="EMBL" id="PRX40979.1"/>
    </source>
</evidence>
<dbReference type="Gene3D" id="1.20.120.450">
    <property type="entry name" value="dinb family like domain"/>
    <property type="match status" value="1"/>
</dbReference>
<dbReference type="InterPro" id="IPR034660">
    <property type="entry name" value="DinB/YfiT-like"/>
</dbReference>